<dbReference type="NCBIfam" id="TIGR00103">
    <property type="entry name" value="DNA_YbaB_EbfC"/>
    <property type="match status" value="1"/>
</dbReference>
<keyword evidence="1 2" id="KW-0238">DNA-binding</keyword>
<dbReference type="AlphaFoldDB" id="A0AAT9GAE4"/>
<dbReference type="GO" id="GO:0005829">
    <property type="term" value="C:cytosol"/>
    <property type="evidence" value="ECO:0007669"/>
    <property type="project" value="TreeGrafter"/>
</dbReference>
<evidence type="ECO:0000256" key="3">
    <source>
        <dbReference type="SAM" id="Coils"/>
    </source>
</evidence>
<sequence>MVNFNQFLKQAQSMQKKMQEMQEQMASTEYSGKAGGGLVNITVSGRGEVRKVSIDTSLLKETEKELLEDLIVAAFSDAKSKVDEDSQNSMSDALGNIGLPPGLKMPF</sequence>
<name>A0AAT9GAE4_9RICK</name>
<proteinExistence type="inferred from homology"/>
<dbReference type="HAMAP" id="MF_00274">
    <property type="entry name" value="DNA_YbaB_EbfC"/>
    <property type="match status" value="1"/>
</dbReference>
<dbReference type="PANTHER" id="PTHR33449">
    <property type="entry name" value="NUCLEOID-ASSOCIATED PROTEIN YBAB"/>
    <property type="match status" value="1"/>
</dbReference>
<dbReference type="InterPro" id="IPR036894">
    <property type="entry name" value="YbaB-like_sf"/>
</dbReference>
<dbReference type="PANTHER" id="PTHR33449:SF1">
    <property type="entry name" value="NUCLEOID-ASSOCIATED PROTEIN YBAB"/>
    <property type="match status" value="1"/>
</dbReference>
<dbReference type="Gene3D" id="3.30.1310.10">
    <property type="entry name" value="Nucleoid-associated protein YbaB-like domain"/>
    <property type="match status" value="1"/>
</dbReference>
<comment type="similarity">
    <text evidence="2">Belongs to the YbaB/EbfC family.</text>
</comment>
<evidence type="ECO:0000256" key="2">
    <source>
        <dbReference type="HAMAP-Rule" id="MF_00274"/>
    </source>
</evidence>
<feature type="region of interest" description="Disordered" evidence="4">
    <location>
        <begin position="82"/>
        <end position="107"/>
    </location>
</feature>
<reference evidence="5" key="1">
    <citation type="submission" date="2024-01" db="EMBL/GenBank/DDBJ databases">
        <title>Sequencing the genomes of a sandfly, Sergentomyia squamirostris, and its two endosymbionts.</title>
        <authorList>
            <person name="Itokawa K."/>
            <person name="Sanjoba C."/>
        </authorList>
    </citation>
    <scope>NUCLEOTIDE SEQUENCE</scope>
    <source>
        <strain evidence="5">RiSSQ</strain>
    </source>
</reference>
<evidence type="ECO:0000256" key="1">
    <source>
        <dbReference type="ARBA" id="ARBA00023125"/>
    </source>
</evidence>
<gene>
    <name evidence="5" type="ORF">DMENIID0002_13650</name>
</gene>
<protein>
    <recommendedName>
        <fullName evidence="2">Nucleoid-associated protein DMENIID0002_13650</fullName>
    </recommendedName>
</protein>
<dbReference type="InterPro" id="IPR004401">
    <property type="entry name" value="YbaB/EbfC"/>
</dbReference>
<keyword evidence="3" id="KW-0175">Coiled coil</keyword>
<dbReference type="Pfam" id="PF02575">
    <property type="entry name" value="YbaB_DNA_bd"/>
    <property type="match status" value="1"/>
</dbReference>
<comment type="subunit">
    <text evidence="2">Homodimer.</text>
</comment>
<evidence type="ECO:0000313" key="5">
    <source>
        <dbReference type="EMBL" id="BFD46719.1"/>
    </source>
</evidence>
<organism evidence="5">
    <name type="scientific">Candidatus Tisiphia endosymbiont of Sergentomyia squamirostris</name>
    <dbReference type="NCBI Taxonomy" id="3113639"/>
    <lineage>
        <taxon>Bacteria</taxon>
        <taxon>Pseudomonadati</taxon>
        <taxon>Pseudomonadota</taxon>
        <taxon>Alphaproteobacteria</taxon>
        <taxon>Rickettsiales</taxon>
        <taxon>Rickettsiaceae</taxon>
        <taxon>Rickettsieae</taxon>
        <taxon>Candidatus Tisiphia</taxon>
    </lineage>
</organism>
<evidence type="ECO:0000256" key="4">
    <source>
        <dbReference type="SAM" id="MobiDB-lite"/>
    </source>
</evidence>
<feature type="coiled-coil region" evidence="3">
    <location>
        <begin position="4"/>
        <end position="31"/>
    </location>
</feature>
<comment type="function">
    <text evidence="2">Binds to DNA and alters its conformation. May be involved in regulation of gene expression, nucleoid organization and DNA protection.</text>
</comment>
<comment type="subcellular location">
    <subcellularLocation>
        <location evidence="2">Cytoplasm</location>
        <location evidence="2">Nucleoid</location>
    </subcellularLocation>
</comment>
<dbReference type="EMBL" id="AP029170">
    <property type="protein sequence ID" value="BFD46719.1"/>
    <property type="molecule type" value="Genomic_DNA"/>
</dbReference>
<dbReference type="GO" id="GO:0003677">
    <property type="term" value="F:DNA binding"/>
    <property type="evidence" value="ECO:0007669"/>
    <property type="project" value="UniProtKB-UniRule"/>
</dbReference>
<dbReference type="PIRSF" id="PIRSF004555">
    <property type="entry name" value="UCP004555"/>
    <property type="match status" value="1"/>
</dbReference>
<keyword evidence="2" id="KW-0963">Cytoplasm</keyword>
<dbReference type="SUPFAM" id="SSF82607">
    <property type="entry name" value="YbaB-like"/>
    <property type="match status" value="1"/>
</dbReference>
<dbReference type="GO" id="GO:0043590">
    <property type="term" value="C:bacterial nucleoid"/>
    <property type="evidence" value="ECO:0007669"/>
    <property type="project" value="UniProtKB-UniRule"/>
</dbReference>
<accession>A0AAT9GAE4</accession>